<reference evidence="2" key="1">
    <citation type="journal article" date="2020" name="mSystems">
        <title>Genome- and Community-Level Interaction Insights into Carbon Utilization and Element Cycling Functions of Hydrothermarchaeota in Hydrothermal Sediment.</title>
        <authorList>
            <person name="Zhou Z."/>
            <person name="Liu Y."/>
            <person name="Xu W."/>
            <person name="Pan J."/>
            <person name="Luo Z.H."/>
            <person name="Li M."/>
        </authorList>
    </citation>
    <scope>NUCLEOTIDE SEQUENCE [LARGE SCALE GENOMIC DNA]</scope>
    <source>
        <strain evidence="3">SpSt-622</strain>
        <strain evidence="2">SpSt-642</strain>
    </source>
</reference>
<dbReference type="AlphaFoldDB" id="A0A7C4D9I0"/>
<dbReference type="Pfam" id="PF01507">
    <property type="entry name" value="PAPS_reduct"/>
    <property type="match status" value="1"/>
</dbReference>
<proteinExistence type="predicted"/>
<dbReference type="EMBL" id="DTBJ01000016">
    <property type="protein sequence ID" value="HGM58298.1"/>
    <property type="molecule type" value="Genomic_DNA"/>
</dbReference>
<dbReference type="InterPro" id="IPR002500">
    <property type="entry name" value="PAPS_reduct_dom"/>
</dbReference>
<dbReference type="CDD" id="cd23947">
    <property type="entry name" value="PAPS_reductase-like_YbdN"/>
    <property type="match status" value="1"/>
</dbReference>
<dbReference type="Gene3D" id="3.40.50.620">
    <property type="entry name" value="HUPs"/>
    <property type="match status" value="1"/>
</dbReference>
<dbReference type="PROSITE" id="PS51379">
    <property type="entry name" value="4FE4S_FER_2"/>
    <property type="match status" value="1"/>
</dbReference>
<dbReference type="GO" id="GO:0003824">
    <property type="term" value="F:catalytic activity"/>
    <property type="evidence" value="ECO:0007669"/>
    <property type="project" value="InterPro"/>
</dbReference>
<dbReference type="PANTHER" id="PTHR43196:SF2">
    <property type="entry name" value="PHOSPHOADENOSINE PHOSPHOSULFATE REDUCTASE"/>
    <property type="match status" value="1"/>
</dbReference>
<organism evidence="2">
    <name type="scientific">Staphylothermus marinus</name>
    <dbReference type="NCBI Taxonomy" id="2280"/>
    <lineage>
        <taxon>Archaea</taxon>
        <taxon>Thermoproteota</taxon>
        <taxon>Thermoprotei</taxon>
        <taxon>Desulfurococcales</taxon>
        <taxon>Desulfurococcaceae</taxon>
        <taxon>Staphylothermus</taxon>
    </lineage>
</organism>
<dbReference type="InterPro" id="IPR014729">
    <property type="entry name" value="Rossmann-like_a/b/a_fold"/>
</dbReference>
<dbReference type="InterPro" id="IPR017896">
    <property type="entry name" value="4Fe4S_Fe-S-bd"/>
</dbReference>
<dbReference type="SUPFAM" id="SSF54862">
    <property type="entry name" value="4Fe-4S ferredoxins"/>
    <property type="match status" value="1"/>
</dbReference>
<protein>
    <submittedName>
        <fullName evidence="2">Phosphoadenosine phosphosulfate reductase</fullName>
    </submittedName>
</protein>
<evidence type="ECO:0000313" key="2">
    <source>
        <dbReference type="EMBL" id="HGM58298.1"/>
    </source>
</evidence>
<dbReference type="InterPro" id="IPR050128">
    <property type="entry name" value="Sulfate_adenylyltrnsfr_sub2"/>
</dbReference>
<gene>
    <name evidence="3" type="ORF">ENT92_03120</name>
    <name evidence="2" type="ORF">ENU14_01735</name>
</gene>
<sequence length="649" mass="76380">MRKLWPKITKIYWDPDYDVPIVKPKPEHIDLFYVVKLTEPCDARPGFEADRERLKSSIKYEFGSDKLYRELFDRFILLNKVPHWDQMWEIVSSGNIWGQLYYNPFENKWRFRLTPQGAWYCFSNNIVDVVKTSSKISKGMVLDKSSSCNQVIVVDDRDRIIGLAERSGGKLVVSKVFHRVKPPIQTNWRKTSIDDVIKHNIESLNWFTEQSIKFIKKIHNKYKYPVIVSYSGGKDSLVALDLVVKTISNVKLLFNDTGLELPETIENVKIVSEKYGLELVEAQAGDLFWKNLDTYGPPGKDYRWCCKIAKLTPIARVTRIKWSSGALNIVGQRAFESFDRARSPIVWRNKWIPHLISTTPIQYWNQLIEWLYIIYNKLPCNPLYFEGFERLGCYMCPSGTLSEFKEVERKHCELWSRWIDELEKWRIRLNQPREWIDYGLWRWVTPALAKFRLAKRLENYSIDWRIEYINRLNNSKTRLYPLKVLGNTDKLIIEFNDKLLSEQYIDSFRSNILMLKYKLSINRGELVVETKHSKITIKNNIIELEPYTSSENFEDLVDVIKIIYRVRNCSKCSSCILWCPLKIIKLTDQGPVVTGESIGCRVCLEICPISEVLVEKIVLPLITGNYKIWVRKTRRRIPSEYYLLINLSS</sequence>
<dbReference type="SUPFAM" id="SSF52402">
    <property type="entry name" value="Adenine nucleotide alpha hydrolases-like"/>
    <property type="match status" value="1"/>
</dbReference>
<evidence type="ECO:0000313" key="3">
    <source>
        <dbReference type="EMBL" id="HGU65190.1"/>
    </source>
</evidence>
<evidence type="ECO:0000259" key="1">
    <source>
        <dbReference type="PROSITE" id="PS51379"/>
    </source>
</evidence>
<dbReference type="PANTHER" id="PTHR43196">
    <property type="entry name" value="SULFATE ADENYLYLTRANSFERASE SUBUNIT 2"/>
    <property type="match status" value="1"/>
</dbReference>
<accession>A0A7C4D9I0</accession>
<dbReference type="EMBL" id="DTAN01000123">
    <property type="protein sequence ID" value="HGU65190.1"/>
    <property type="molecule type" value="Genomic_DNA"/>
</dbReference>
<name>A0A7C4D9I0_STAMA</name>
<comment type="caution">
    <text evidence="2">The sequence shown here is derived from an EMBL/GenBank/DDBJ whole genome shotgun (WGS) entry which is preliminary data.</text>
</comment>
<dbReference type="Gene3D" id="3.30.70.20">
    <property type="match status" value="1"/>
</dbReference>
<feature type="domain" description="4Fe-4S ferredoxin-type" evidence="1">
    <location>
        <begin position="560"/>
        <end position="589"/>
    </location>
</feature>